<proteinExistence type="predicted"/>
<dbReference type="EMBL" id="MBFS01000756">
    <property type="protein sequence ID" value="PVV01852.1"/>
    <property type="molecule type" value="Genomic_DNA"/>
</dbReference>
<dbReference type="STRING" id="133381.A0A2T9ZBA3"/>
<evidence type="ECO:0000313" key="2">
    <source>
        <dbReference type="EMBL" id="PVV01852.1"/>
    </source>
</evidence>
<dbReference type="SUPFAM" id="SSF88697">
    <property type="entry name" value="PUA domain-like"/>
    <property type="match status" value="1"/>
</dbReference>
<dbReference type="Pfam" id="PF03657">
    <property type="entry name" value="UPF0113"/>
    <property type="match status" value="1"/>
</dbReference>
<dbReference type="InterPro" id="IPR005155">
    <property type="entry name" value="UPF0113_PUA"/>
</dbReference>
<dbReference type="AlphaFoldDB" id="A0A2T9ZBA3"/>
<comment type="caution">
    <text evidence="2">The sequence shown here is derived from an EMBL/GenBank/DDBJ whole genome shotgun (WGS) entry which is preliminary data.</text>
</comment>
<dbReference type="OrthoDB" id="27490at2759"/>
<accession>A0A2T9ZBA3</accession>
<name>A0A2T9ZBA3_9FUNG</name>
<dbReference type="InterPro" id="IPR036974">
    <property type="entry name" value="PUA_sf"/>
</dbReference>
<dbReference type="CDD" id="cd21151">
    <property type="entry name" value="PUA_Nip7-like"/>
    <property type="match status" value="1"/>
</dbReference>
<dbReference type="GO" id="GO:0003723">
    <property type="term" value="F:RNA binding"/>
    <property type="evidence" value="ECO:0007669"/>
    <property type="project" value="InterPro"/>
</dbReference>
<sequence>MRPLTDEETRGDNEARAECWIEESNFAGGVLWEIQQQWMSDDTPEHHGVVVFSLDGDVPLGFGATSKSASDISKDSPNAISVYHQSDVGEYLRDEDTLF</sequence>
<protein>
    <recommendedName>
        <fullName evidence="1">UPF0113 domain-containing protein</fullName>
    </recommendedName>
</protein>
<gene>
    <name evidence="2" type="ORF">BB560_003716</name>
</gene>
<reference evidence="2 3" key="1">
    <citation type="journal article" date="2018" name="MBio">
        <title>Comparative Genomics Reveals the Core Gene Toolbox for the Fungus-Insect Symbiosis.</title>
        <authorList>
            <person name="Wang Y."/>
            <person name="Stata M."/>
            <person name="Wang W."/>
            <person name="Stajich J.E."/>
            <person name="White M.M."/>
            <person name="Moncalvo J.M."/>
        </authorList>
    </citation>
    <scope>NUCLEOTIDE SEQUENCE [LARGE SCALE GENOMIC DNA]</scope>
    <source>
        <strain evidence="2 3">SC-DP-2</strain>
    </source>
</reference>
<evidence type="ECO:0000259" key="1">
    <source>
        <dbReference type="Pfam" id="PF03657"/>
    </source>
</evidence>
<dbReference type="Proteomes" id="UP000245609">
    <property type="component" value="Unassembled WGS sequence"/>
</dbReference>
<feature type="domain" description="UPF0113" evidence="1">
    <location>
        <begin position="40"/>
        <end position="94"/>
    </location>
</feature>
<evidence type="ECO:0000313" key="3">
    <source>
        <dbReference type="Proteomes" id="UP000245609"/>
    </source>
</evidence>
<dbReference type="InterPro" id="IPR015947">
    <property type="entry name" value="PUA-like_sf"/>
</dbReference>
<dbReference type="Gene3D" id="2.30.130.10">
    <property type="entry name" value="PUA domain"/>
    <property type="match status" value="1"/>
</dbReference>
<dbReference type="PROSITE" id="PS50890">
    <property type="entry name" value="PUA"/>
    <property type="match status" value="1"/>
</dbReference>
<organism evidence="2 3">
    <name type="scientific">Smittium megazygosporum</name>
    <dbReference type="NCBI Taxonomy" id="133381"/>
    <lineage>
        <taxon>Eukaryota</taxon>
        <taxon>Fungi</taxon>
        <taxon>Fungi incertae sedis</taxon>
        <taxon>Zoopagomycota</taxon>
        <taxon>Kickxellomycotina</taxon>
        <taxon>Harpellomycetes</taxon>
        <taxon>Harpellales</taxon>
        <taxon>Legeriomycetaceae</taxon>
        <taxon>Smittium</taxon>
    </lineage>
</organism>
<keyword evidence="3" id="KW-1185">Reference proteome</keyword>